<keyword evidence="4" id="KW-0456">Lyase</keyword>
<dbReference type="InterPro" id="IPR001926">
    <property type="entry name" value="TrpB-like_PALP"/>
</dbReference>
<evidence type="ECO:0000259" key="3">
    <source>
        <dbReference type="Pfam" id="PF00291"/>
    </source>
</evidence>
<dbReference type="AlphaFoldDB" id="A0A4R1N278"/>
<dbReference type="RefSeq" id="WP_132861886.1">
    <property type="nucleotide sequence ID" value="NZ_SMGR01000005.1"/>
</dbReference>
<dbReference type="Gene3D" id="3.40.50.1100">
    <property type="match status" value="2"/>
</dbReference>
<dbReference type="InterPro" id="IPR036052">
    <property type="entry name" value="TrpB-like_PALP_sf"/>
</dbReference>
<organism evidence="4 5">
    <name type="scientific">Shimia isoporae</name>
    <dbReference type="NCBI Taxonomy" id="647720"/>
    <lineage>
        <taxon>Bacteria</taxon>
        <taxon>Pseudomonadati</taxon>
        <taxon>Pseudomonadota</taxon>
        <taxon>Alphaproteobacteria</taxon>
        <taxon>Rhodobacterales</taxon>
        <taxon>Roseobacteraceae</taxon>
    </lineage>
</organism>
<feature type="domain" description="Tryptophan synthase beta chain-like PALP" evidence="3">
    <location>
        <begin position="40"/>
        <end position="344"/>
    </location>
</feature>
<evidence type="ECO:0000313" key="5">
    <source>
        <dbReference type="Proteomes" id="UP000295673"/>
    </source>
</evidence>
<keyword evidence="5" id="KW-1185">Reference proteome</keyword>
<proteinExistence type="predicted"/>
<dbReference type="PANTHER" id="PTHR42937:SF1">
    <property type="entry name" value="DIAMINOPROPIONATE AMMONIA-LYASE"/>
    <property type="match status" value="1"/>
</dbReference>
<dbReference type="Pfam" id="PF00291">
    <property type="entry name" value="PALP"/>
    <property type="match status" value="1"/>
</dbReference>
<accession>A0A4R1N278</accession>
<dbReference type="Proteomes" id="UP000295673">
    <property type="component" value="Unassembled WGS sequence"/>
</dbReference>
<comment type="caution">
    <text evidence="4">The sequence shown here is derived from an EMBL/GenBank/DDBJ whole genome shotgun (WGS) entry which is preliminary data.</text>
</comment>
<evidence type="ECO:0000313" key="4">
    <source>
        <dbReference type="EMBL" id="TCK99261.1"/>
    </source>
</evidence>
<dbReference type="EMBL" id="SMGR01000005">
    <property type="protein sequence ID" value="TCK99261.1"/>
    <property type="molecule type" value="Genomic_DNA"/>
</dbReference>
<comment type="cofactor">
    <cofactor evidence="1">
        <name>pyridoxal 5'-phosphate</name>
        <dbReference type="ChEBI" id="CHEBI:597326"/>
    </cofactor>
</comment>
<evidence type="ECO:0000256" key="1">
    <source>
        <dbReference type="ARBA" id="ARBA00001933"/>
    </source>
</evidence>
<gene>
    <name evidence="4" type="ORF">BXY66_3762</name>
</gene>
<protein>
    <submittedName>
        <fullName evidence="4">Diaminopropionate ammonia-lyase</fullName>
    </submittedName>
</protein>
<dbReference type="PANTHER" id="PTHR42937">
    <property type="match status" value="1"/>
</dbReference>
<dbReference type="GO" id="GO:0016829">
    <property type="term" value="F:lyase activity"/>
    <property type="evidence" value="ECO:0007669"/>
    <property type="project" value="UniProtKB-KW"/>
</dbReference>
<name>A0A4R1N278_9RHOB</name>
<keyword evidence="2" id="KW-0663">Pyridoxal phosphate</keyword>
<dbReference type="SUPFAM" id="SSF53686">
    <property type="entry name" value="Tryptophan synthase beta subunit-like PLP-dependent enzymes"/>
    <property type="match status" value="1"/>
</dbReference>
<evidence type="ECO:0000256" key="2">
    <source>
        <dbReference type="ARBA" id="ARBA00022898"/>
    </source>
</evidence>
<reference evidence="4 5" key="1">
    <citation type="submission" date="2019-03" db="EMBL/GenBank/DDBJ databases">
        <title>Genomic Encyclopedia of Archaeal and Bacterial Type Strains, Phase II (KMG-II): from individual species to whole genera.</title>
        <authorList>
            <person name="Goeker M."/>
        </authorList>
    </citation>
    <scope>NUCLEOTIDE SEQUENCE [LARGE SCALE GENOMIC DNA]</scope>
    <source>
        <strain evidence="4 5">DSM 26433</strain>
    </source>
</reference>
<sequence>MKLVANPFKGKDKLVDGYPYPSVDEDRVSALLNLCPVAKETPLADVSSNGSVGALWVKDERSRMGLGSFKALGAAYVIARQAWDASNGEPDAESLIGRTYVTASAGNHGMSVAAGARVFGAQAVVYIAETVPESFAARLADRGATVVRQGAGYAASMAAAAKAAEENGWTLLSDSSWEGYAELPHILMEGYLQMAAEAVRQCPTVPTHVVLQAGVGGLAGAVAAYVRKVWGNAPEIVVVEPVAAPALQASVEAGAAVIADGPDSIMGRLDCKEPSLIALNGLARDADAFLTLSDEDVKGCLGVMAEMGLETTASGGAGLAAVLDGAAREKIGLTGTSRVLCFLSEVPD</sequence>
<dbReference type="OrthoDB" id="34584at2"/>